<comment type="function">
    <text evidence="1 9">May be involved in recombinational repair of damaged DNA.</text>
</comment>
<keyword evidence="6" id="KW-0067">ATP-binding</keyword>
<keyword evidence="10" id="KW-0175">Coiled coil</keyword>
<dbReference type="EMBL" id="JAPMOU010000018">
    <property type="protein sequence ID" value="MDE1463277.1"/>
    <property type="molecule type" value="Genomic_DNA"/>
</dbReference>
<dbReference type="PANTHER" id="PTHR11059:SF0">
    <property type="entry name" value="DNA REPAIR PROTEIN RECN"/>
    <property type="match status" value="1"/>
</dbReference>
<evidence type="ECO:0000256" key="10">
    <source>
        <dbReference type="SAM" id="Coils"/>
    </source>
</evidence>
<dbReference type="CDD" id="cd03241">
    <property type="entry name" value="ABC_RecN"/>
    <property type="match status" value="2"/>
</dbReference>
<evidence type="ECO:0000256" key="6">
    <source>
        <dbReference type="ARBA" id="ARBA00022840"/>
    </source>
</evidence>
<dbReference type="InterPro" id="IPR003395">
    <property type="entry name" value="RecF/RecN/SMC_N"/>
</dbReference>
<comment type="similarity">
    <text evidence="2 9">Belongs to the RecN family.</text>
</comment>
<dbReference type="InterPro" id="IPR004604">
    <property type="entry name" value="DNA_recomb/repair_RecN"/>
</dbReference>
<feature type="domain" description="RecF/RecN/SMC N-terminal" evidence="11">
    <location>
        <begin position="1"/>
        <end position="511"/>
    </location>
</feature>
<dbReference type="RefSeq" id="WP_274689617.1">
    <property type="nucleotide sequence ID" value="NZ_JAPMOU010000018.1"/>
</dbReference>
<dbReference type="Pfam" id="PF02463">
    <property type="entry name" value="SMC_N"/>
    <property type="match status" value="1"/>
</dbReference>
<keyword evidence="4" id="KW-0547">Nucleotide-binding</keyword>
<dbReference type="SUPFAM" id="SSF52540">
    <property type="entry name" value="P-loop containing nucleoside triphosphate hydrolases"/>
    <property type="match status" value="1"/>
</dbReference>
<evidence type="ECO:0000256" key="7">
    <source>
        <dbReference type="ARBA" id="ARBA00023204"/>
    </source>
</evidence>
<dbReference type="NCBIfam" id="TIGR00634">
    <property type="entry name" value="recN"/>
    <property type="match status" value="1"/>
</dbReference>
<sequence length="560" mass="62141">MLTQLVIKNFTIVDQLELDIPTGMTAITGETGAGKSIMLDALGLALGERTDSTIVRNGADKTEILATFELSNCFEAQAWLKAKQLESEYENECILRRVVSREGRSRSYINGSPSPLQDLRELGSLLLEIHGQHAHHSLLKKDCHRQLLDEYGQLTPLYQQLVTTYKKWQRKTQQLEIITRQSEEQQAKQQLLEYQLSELATLELHEGEVDALEKEQKLLSNIDSLQQSCQQVIGICSESESANLLQLLNHSLQVLSSLNTDNQQLLEAQQLLINAQIQVEEAESSLQQVIHQSQADPQHLQEIEHRLSCIYDIARKHRIHPTELVAFQQQLEDELNHLAASDELIAELETTTKKLADEYFQLAVKLSKKRQLAANKLSKAVTSEINRLGMPQGQFEVKIDAISSTKPLASGLDSIEFLVTANPGQPLRPIQKVASGGELSRISLAIQVTTAQTSTTPTLIFDEVDVGISGATAEVVGSLLRQIGNQGQVLCVTHLPQVASQGHHHFNVKKAIKNNTTFTQIETLTPTGKVSEIARLLGGVKLTDQTLAYAEEMLLNAQTN</sequence>
<protein>
    <recommendedName>
        <fullName evidence="3 9">DNA repair protein RecN</fullName>
    </recommendedName>
    <alternativeName>
        <fullName evidence="8 9">Recombination protein N</fullName>
    </alternativeName>
</protein>
<reference evidence="12 13" key="1">
    <citation type="submission" date="2022-11" db="EMBL/GenBank/DDBJ databases">
        <title>Spartinivicinus poritis sp. nov., isolated from scleractinian coral Porites lutea.</title>
        <authorList>
            <person name="Zhang G."/>
            <person name="Cai L."/>
            <person name="Wei Q."/>
        </authorList>
    </citation>
    <scope>NUCLEOTIDE SEQUENCE [LARGE SCALE GENOMIC DNA]</scope>
    <source>
        <strain evidence="12 13">A2-2</strain>
    </source>
</reference>
<evidence type="ECO:0000256" key="2">
    <source>
        <dbReference type="ARBA" id="ARBA00009441"/>
    </source>
</evidence>
<dbReference type="NCBIfam" id="NF008121">
    <property type="entry name" value="PRK10869.1"/>
    <property type="match status" value="1"/>
</dbReference>
<dbReference type="Proteomes" id="UP001528823">
    <property type="component" value="Unassembled WGS sequence"/>
</dbReference>
<keyword evidence="5 9" id="KW-0227">DNA damage</keyword>
<evidence type="ECO:0000259" key="11">
    <source>
        <dbReference type="Pfam" id="PF02463"/>
    </source>
</evidence>
<keyword evidence="7 9" id="KW-0234">DNA repair</keyword>
<name>A0ABT5UAE9_9GAMM</name>
<dbReference type="Gene3D" id="3.40.50.300">
    <property type="entry name" value="P-loop containing nucleotide triphosphate hydrolases"/>
    <property type="match status" value="2"/>
</dbReference>
<dbReference type="InterPro" id="IPR027417">
    <property type="entry name" value="P-loop_NTPase"/>
</dbReference>
<feature type="coiled-coil region" evidence="10">
    <location>
        <begin position="265"/>
        <end position="292"/>
    </location>
</feature>
<proteinExistence type="inferred from homology"/>
<accession>A0ABT5UAE9</accession>
<evidence type="ECO:0000256" key="1">
    <source>
        <dbReference type="ARBA" id="ARBA00003618"/>
    </source>
</evidence>
<comment type="caution">
    <text evidence="12">The sequence shown here is derived from an EMBL/GenBank/DDBJ whole genome shotgun (WGS) entry which is preliminary data.</text>
</comment>
<evidence type="ECO:0000256" key="9">
    <source>
        <dbReference type="PIRNR" id="PIRNR003128"/>
    </source>
</evidence>
<dbReference type="PIRSF" id="PIRSF003128">
    <property type="entry name" value="RecN"/>
    <property type="match status" value="1"/>
</dbReference>
<evidence type="ECO:0000256" key="5">
    <source>
        <dbReference type="ARBA" id="ARBA00022763"/>
    </source>
</evidence>
<evidence type="ECO:0000313" key="12">
    <source>
        <dbReference type="EMBL" id="MDE1463277.1"/>
    </source>
</evidence>
<evidence type="ECO:0000313" key="13">
    <source>
        <dbReference type="Proteomes" id="UP001528823"/>
    </source>
</evidence>
<organism evidence="12 13">
    <name type="scientific">Spartinivicinus poritis</name>
    <dbReference type="NCBI Taxonomy" id="2994640"/>
    <lineage>
        <taxon>Bacteria</taxon>
        <taxon>Pseudomonadati</taxon>
        <taxon>Pseudomonadota</taxon>
        <taxon>Gammaproteobacteria</taxon>
        <taxon>Oceanospirillales</taxon>
        <taxon>Zooshikellaceae</taxon>
        <taxon>Spartinivicinus</taxon>
    </lineage>
</organism>
<dbReference type="PANTHER" id="PTHR11059">
    <property type="entry name" value="DNA REPAIR PROTEIN RECN"/>
    <property type="match status" value="1"/>
</dbReference>
<keyword evidence="13" id="KW-1185">Reference proteome</keyword>
<evidence type="ECO:0000256" key="3">
    <source>
        <dbReference type="ARBA" id="ARBA00021315"/>
    </source>
</evidence>
<gene>
    <name evidence="12" type="primary">recN</name>
    <name evidence="12" type="ORF">ORQ98_15040</name>
</gene>
<evidence type="ECO:0000256" key="8">
    <source>
        <dbReference type="ARBA" id="ARBA00033408"/>
    </source>
</evidence>
<evidence type="ECO:0000256" key="4">
    <source>
        <dbReference type="ARBA" id="ARBA00022741"/>
    </source>
</evidence>